<evidence type="ECO:0000256" key="17">
    <source>
        <dbReference type="ARBA" id="ARBA00036239"/>
    </source>
</evidence>
<dbReference type="InterPro" id="IPR006201">
    <property type="entry name" value="Neur_channel"/>
</dbReference>
<keyword evidence="11" id="KW-0325">Glycoprotein</keyword>
<evidence type="ECO:0000256" key="20">
    <source>
        <dbReference type="RuleBase" id="RU000687"/>
    </source>
</evidence>
<comment type="catalytic activity">
    <reaction evidence="16">
        <text>K(+)(in) = K(+)(out)</text>
        <dbReference type="Rhea" id="RHEA:29463"/>
        <dbReference type="ChEBI" id="CHEBI:29103"/>
    </reaction>
</comment>
<evidence type="ECO:0000256" key="18">
    <source>
        <dbReference type="ARBA" id="ARBA00036634"/>
    </source>
</evidence>
<dbReference type="InParanoid" id="A0A3P8YQK2"/>
<evidence type="ECO:0000256" key="15">
    <source>
        <dbReference type="ARBA" id="ARBA00034104"/>
    </source>
</evidence>
<comment type="similarity">
    <text evidence="20">Belongs to the ligand-gated ion channel (TC 1.A.9) family.</text>
</comment>
<comment type="catalytic activity">
    <reaction evidence="17">
        <text>Na(+)(in) = Na(+)(out)</text>
        <dbReference type="Rhea" id="RHEA:34963"/>
        <dbReference type="ChEBI" id="CHEBI:29101"/>
    </reaction>
</comment>
<evidence type="ECO:0000256" key="14">
    <source>
        <dbReference type="ARBA" id="ARBA00023303"/>
    </source>
</evidence>
<keyword evidence="3 20" id="KW-0812">Transmembrane</keyword>
<evidence type="ECO:0000256" key="16">
    <source>
        <dbReference type="ARBA" id="ARBA00034430"/>
    </source>
</evidence>
<keyword evidence="12" id="KW-0628">Postsynaptic cell membrane</keyword>
<reference evidence="23" key="2">
    <citation type="submission" date="2020-02" db="EMBL/GenBank/DDBJ databases">
        <title>Esox lucius (northern pike) genome, fEsoLuc1, primary haplotype.</title>
        <authorList>
            <person name="Myers G."/>
            <person name="Karagic N."/>
            <person name="Meyer A."/>
            <person name="Pippel M."/>
            <person name="Reichard M."/>
            <person name="Winkler S."/>
            <person name="Tracey A."/>
            <person name="Sims Y."/>
            <person name="Howe K."/>
            <person name="Rhie A."/>
            <person name="Formenti G."/>
            <person name="Durbin R."/>
            <person name="Fedrigo O."/>
            <person name="Jarvis E.D."/>
        </authorList>
    </citation>
    <scope>NUCLEOTIDE SEQUENCE [LARGE SCALE GENOMIC DNA]</scope>
</reference>
<dbReference type="InterPro" id="IPR006202">
    <property type="entry name" value="Neur_chan_lig-bd"/>
</dbReference>
<dbReference type="PROSITE" id="PS00236">
    <property type="entry name" value="NEUROTR_ION_CHANNEL"/>
    <property type="match status" value="1"/>
</dbReference>
<dbReference type="InterPro" id="IPR038050">
    <property type="entry name" value="Neuro_actylchol_rec"/>
</dbReference>
<keyword evidence="2" id="KW-1003">Cell membrane</keyword>
<name>A0A3P8YQK2_ESOLU</name>
<evidence type="ECO:0000259" key="22">
    <source>
        <dbReference type="Pfam" id="PF02932"/>
    </source>
</evidence>
<dbReference type="Proteomes" id="UP000265140">
    <property type="component" value="Chromosome 11"/>
</dbReference>
<dbReference type="SUPFAM" id="SSF63712">
    <property type="entry name" value="Nicotinic receptor ligand binding domain-like"/>
    <property type="match status" value="1"/>
</dbReference>
<dbReference type="GO" id="GO:0004888">
    <property type="term" value="F:transmembrane signaling receptor activity"/>
    <property type="evidence" value="ECO:0007669"/>
    <property type="project" value="InterPro"/>
</dbReference>
<accession>A0A3P8YQK2</accession>
<dbReference type="OMA" id="NITNGWR"/>
<keyword evidence="8 20" id="KW-0472">Membrane</keyword>
<feature type="transmembrane region" description="Helical" evidence="20">
    <location>
        <begin position="278"/>
        <end position="301"/>
    </location>
</feature>
<dbReference type="Gene3D" id="2.70.170.10">
    <property type="entry name" value="Neurotransmitter-gated ion-channel ligand-binding domain"/>
    <property type="match status" value="1"/>
</dbReference>
<feature type="domain" description="Neurotransmitter-gated ion-channel ligand-binding" evidence="21">
    <location>
        <begin position="49"/>
        <end position="193"/>
    </location>
</feature>
<feature type="domain" description="Neurotransmitter-gated ion-channel transmembrane" evidence="22">
    <location>
        <begin position="285"/>
        <end position="366"/>
    </location>
</feature>
<evidence type="ECO:0000256" key="9">
    <source>
        <dbReference type="ARBA" id="ARBA00023157"/>
    </source>
</evidence>
<evidence type="ECO:0000256" key="2">
    <source>
        <dbReference type="ARBA" id="ARBA00022475"/>
    </source>
</evidence>
<evidence type="ECO:0000256" key="8">
    <source>
        <dbReference type="ARBA" id="ARBA00023136"/>
    </source>
</evidence>
<dbReference type="Pfam" id="PF02932">
    <property type="entry name" value="Neur_chan_memb"/>
    <property type="match status" value="1"/>
</dbReference>
<comment type="function">
    <text evidence="19">Forms serotonin (5-hydroxytryptamine/5-HT3)-activated cation-selective channel complexes, which when activated cause fast, depolarizing responses in neurons.</text>
</comment>
<dbReference type="InterPro" id="IPR036719">
    <property type="entry name" value="Neuro-gated_channel_TM_sf"/>
</dbReference>
<sequence>MSRPLLKNVQGTSEERTFYEVSSASMENCSYHRLQEHLGLSQKNERTTGLRPVKNWNNSTHVMVDMFVFGVIDLNEKSSTFTSYVLISTGWVNDFIAWKPQDFCGISKMTVPRERLWIPDIGIQEDISDTGSIIFSPYVQVYSTAFAQVIDQRRLTTSCKMDLYKFPFDTQSCSITFKSMIHRGTSPFLHTHFSKNKFSVLRGYFAPTKSNFISSASELKLGAFTSVPSMNLITRKTMTTLDEWDFLGIAMTEEKLYLSENNDWHLLIYKITLRRRPLLYIINLVVPVAFFLVLDLASYFISEAKGEKLGFKVTILLSISVLLLILNDILPSTANNLPVIALYCIIIFVLTGLSLLETMLVSFLIDLDSSANQEIQTSAKNCQDAPEDTCFRGEPEREAVSSLERVKDTLNNKDIDEYRLNNPQLLQLISEVQKVCQECFSVNMTSGKKTPGSWERMARCIDQVYFYLYLITAICFGIFISLLWLY</sequence>
<dbReference type="Ensembl" id="ENSELUT00000040474.3">
    <property type="protein sequence ID" value="ENSELUP00000018166.3"/>
    <property type="gene ID" value="ENSELUG00000017715.3"/>
</dbReference>
<evidence type="ECO:0000313" key="23">
    <source>
        <dbReference type="Ensembl" id="ENSELUP00000018166.3"/>
    </source>
</evidence>
<keyword evidence="9" id="KW-1015">Disulfide bond</keyword>
<dbReference type="PRINTS" id="PR00252">
    <property type="entry name" value="NRIONCHANNEL"/>
</dbReference>
<keyword evidence="14 20" id="KW-0407">Ion channel</keyword>
<dbReference type="Bgee" id="ENSELUG00000017715">
    <property type="expression patterns" value="Expressed in nose and 9 other cell types or tissues"/>
</dbReference>
<keyword evidence="13" id="KW-1071">Ligand-gated ion channel</keyword>
<evidence type="ECO:0000313" key="24">
    <source>
        <dbReference type="Proteomes" id="UP000265140"/>
    </source>
</evidence>
<dbReference type="GeneTree" id="ENSGT00940000163471"/>
<comment type="subcellular location">
    <subcellularLocation>
        <location evidence="15">Postsynaptic cell membrane</location>
        <topology evidence="15">Multi-pass membrane protein</topology>
    </subcellularLocation>
</comment>
<evidence type="ECO:0000256" key="4">
    <source>
        <dbReference type="ARBA" id="ARBA00022729"/>
    </source>
</evidence>
<reference evidence="24" key="1">
    <citation type="journal article" date="2014" name="PLoS ONE">
        <title>The genome and linkage map of the northern pike (Esox lucius): conserved synteny revealed between the salmonid sister group and the Neoteleostei.</title>
        <authorList>
            <person name="Rondeau E.B."/>
            <person name="Minkley D.R."/>
            <person name="Leong J.S."/>
            <person name="Messmer A.M."/>
            <person name="Jantzen J.R."/>
            <person name="von Schalburg K.R."/>
            <person name="Lemon C."/>
            <person name="Bird N.H."/>
            <person name="Koop B.F."/>
        </authorList>
    </citation>
    <scope>NUCLEOTIDE SEQUENCE</scope>
</reference>
<dbReference type="AlphaFoldDB" id="A0A3P8YQK2"/>
<dbReference type="Gene3D" id="1.20.58.390">
    <property type="entry name" value="Neurotransmitter-gated ion-channel transmembrane domain"/>
    <property type="match status" value="1"/>
</dbReference>
<keyword evidence="6" id="KW-0770">Synapse</keyword>
<evidence type="ECO:0000256" key="3">
    <source>
        <dbReference type="ARBA" id="ARBA00022692"/>
    </source>
</evidence>
<evidence type="ECO:0000256" key="11">
    <source>
        <dbReference type="ARBA" id="ARBA00023180"/>
    </source>
</evidence>
<dbReference type="GO" id="GO:0005230">
    <property type="term" value="F:extracellular ligand-gated monoatomic ion channel activity"/>
    <property type="evidence" value="ECO:0007669"/>
    <property type="project" value="InterPro"/>
</dbReference>
<keyword evidence="24" id="KW-1185">Reference proteome</keyword>
<dbReference type="GO" id="GO:0045211">
    <property type="term" value="C:postsynaptic membrane"/>
    <property type="evidence" value="ECO:0007669"/>
    <property type="project" value="UniProtKB-SubCell"/>
</dbReference>
<evidence type="ECO:0000256" key="5">
    <source>
        <dbReference type="ARBA" id="ARBA00022989"/>
    </source>
</evidence>
<dbReference type="SUPFAM" id="SSF90112">
    <property type="entry name" value="Neurotransmitter-gated ion-channel transmembrane pore"/>
    <property type="match status" value="1"/>
</dbReference>
<evidence type="ECO:0000256" key="6">
    <source>
        <dbReference type="ARBA" id="ARBA00023018"/>
    </source>
</evidence>
<keyword evidence="10" id="KW-0675">Receptor</keyword>
<dbReference type="InterPro" id="IPR018000">
    <property type="entry name" value="Neurotransmitter_ion_chnl_CS"/>
</dbReference>
<evidence type="ECO:0000256" key="19">
    <source>
        <dbReference type="ARBA" id="ARBA00037540"/>
    </source>
</evidence>
<evidence type="ECO:0000256" key="13">
    <source>
        <dbReference type="ARBA" id="ARBA00023286"/>
    </source>
</evidence>
<evidence type="ECO:0000256" key="7">
    <source>
        <dbReference type="ARBA" id="ARBA00023065"/>
    </source>
</evidence>
<feature type="transmembrane region" description="Helical" evidence="20">
    <location>
        <begin position="340"/>
        <end position="365"/>
    </location>
</feature>
<evidence type="ECO:0000256" key="10">
    <source>
        <dbReference type="ARBA" id="ARBA00023170"/>
    </source>
</evidence>
<keyword evidence="1 20" id="KW-0813">Transport</keyword>
<keyword evidence="7 20" id="KW-0406">Ion transport</keyword>
<feature type="transmembrane region" description="Helical" evidence="20">
    <location>
        <begin position="313"/>
        <end position="334"/>
    </location>
</feature>
<evidence type="ECO:0000256" key="1">
    <source>
        <dbReference type="ARBA" id="ARBA00022448"/>
    </source>
</evidence>
<evidence type="ECO:0000259" key="21">
    <source>
        <dbReference type="Pfam" id="PF02931"/>
    </source>
</evidence>
<feature type="transmembrane region" description="Helical" evidence="20">
    <location>
        <begin position="464"/>
        <end position="485"/>
    </location>
</feature>
<organism evidence="23 24">
    <name type="scientific">Esox lucius</name>
    <name type="common">Northern pike</name>
    <dbReference type="NCBI Taxonomy" id="8010"/>
    <lineage>
        <taxon>Eukaryota</taxon>
        <taxon>Metazoa</taxon>
        <taxon>Chordata</taxon>
        <taxon>Craniata</taxon>
        <taxon>Vertebrata</taxon>
        <taxon>Euteleostomi</taxon>
        <taxon>Actinopterygii</taxon>
        <taxon>Neopterygii</taxon>
        <taxon>Teleostei</taxon>
        <taxon>Protacanthopterygii</taxon>
        <taxon>Esociformes</taxon>
        <taxon>Esocidae</taxon>
        <taxon>Esox</taxon>
    </lineage>
</organism>
<comment type="catalytic activity">
    <reaction evidence="18">
        <text>Ca(2+)(in) = Ca(2+)(out)</text>
        <dbReference type="Rhea" id="RHEA:29671"/>
        <dbReference type="ChEBI" id="CHEBI:29108"/>
    </reaction>
</comment>
<keyword evidence="4" id="KW-0732">Signal</keyword>
<proteinExistence type="inferred from homology"/>
<evidence type="ECO:0000256" key="12">
    <source>
        <dbReference type="ARBA" id="ARBA00023257"/>
    </source>
</evidence>
<dbReference type="Pfam" id="PF02931">
    <property type="entry name" value="Neur_chan_LBD"/>
    <property type="match status" value="1"/>
</dbReference>
<protein>
    <submittedName>
        <fullName evidence="23">Uncharacterized protein</fullName>
    </submittedName>
</protein>
<keyword evidence="5 20" id="KW-1133">Transmembrane helix</keyword>
<dbReference type="InterPro" id="IPR036734">
    <property type="entry name" value="Neur_chan_lig-bd_sf"/>
</dbReference>
<dbReference type="PANTHER" id="PTHR18945">
    <property type="entry name" value="NEUROTRANSMITTER GATED ION CHANNEL"/>
    <property type="match status" value="1"/>
</dbReference>
<dbReference type="FunFam" id="2.70.170.10:FF:000017">
    <property type="entry name" value="5-hydroxytryptamine receptor 3A"/>
    <property type="match status" value="1"/>
</dbReference>
<reference evidence="23" key="3">
    <citation type="submission" date="2025-08" db="UniProtKB">
        <authorList>
            <consortium name="Ensembl"/>
        </authorList>
    </citation>
    <scope>IDENTIFICATION</scope>
</reference>
<dbReference type="InterPro" id="IPR006029">
    <property type="entry name" value="Neurotrans-gated_channel_TM"/>
</dbReference>
<reference evidence="23" key="4">
    <citation type="submission" date="2025-09" db="UniProtKB">
        <authorList>
            <consortium name="Ensembl"/>
        </authorList>
    </citation>
    <scope>IDENTIFICATION</scope>
</reference>